<evidence type="ECO:0000313" key="1">
    <source>
        <dbReference type="EMBL" id="KAJ8344425.1"/>
    </source>
</evidence>
<protein>
    <submittedName>
        <fullName evidence="1">Uncharacterized protein</fullName>
    </submittedName>
</protein>
<dbReference type="EMBL" id="JAINUF010000013">
    <property type="protein sequence ID" value="KAJ8344425.1"/>
    <property type="molecule type" value="Genomic_DNA"/>
</dbReference>
<proteinExistence type="predicted"/>
<name>A0A9Q1ILZ9_SYNKA</name>
<comment type="caution">
    <text evidence="1">The sequence shown here is derived from an EMBL/GenBank/DDBJ whole genome shotgun (WGS) entry which is preliminary data.</text>
</comment>
<dbReference type="Proteomes" id="UP001152622">
    <property type="component" value="Chromosome 13"/>
</dbReference>
<evidence type="ECO:0000313" key="2">
    <source>
        <dbReference type="Proteomes" id="UP001152622"/>
    </source>
</evidence>
<accession>A0A9Q1ILZ9</accession>
<sequence>MTERERQPRVRRRGLINAKRLGCGEVVTLQNCPSVSDEAGLLSPPVLHQCGLTLTQGLAMEAHLSLCCLPCAQTSERSGYSFDFAFCCLAARPLECVTWVP</sequence>
<reference evidence="1" key="1">
    <citation type="journal article" date="2023" name="Science">
        <title>Genome structures resolve the early diversification of teleost fishes.</title>
        <authorList>
            <person name="Parey E."/>
            <person name="Louis A."/>
            <person name="Montfort J."/>
            <person name="Bouchez O."/>
            <person name="Roques C."/>
            <person name="Iampietro C."/>
            <person name="Lluch J."/>
            <person name="Castinel A."/>
            <person name="Donnadieu C."/>
            <person name="Desvignes T."/>
            <person name="Floi Bucao C."/>
            <person name="Jouanno E."/>
            <person name="Wen M."/>
            <person name="Mejri S."/>
            <person name="Dirks R."/>
            <person name="Jansen H."/>
            <person name="Henkel C."/>
            <person name="Chen W.J."/>
            <person name="Zahm M."/>
            <person name="Cabau C."/>
            <person name="Klopp C."/>
            <person name="Thompson A.W."/>
            <person name="Robinson-Rechavi M."/>
            <person name="Braasch I."/>
            <person name="Lecointre G."/>
            <person name="Bobe J."/>
            <person name="Postlethwait J.H."/>
            <person name="Berthelot C."/>
            <person name="Roest Crollius H."/>
            <person name="Guiguen Y."/>
        </authorList>
    </citation>
    <scope>NUCLEOTIDE SEQUENCE</scope>
    <source>
        <strain evidence="1">WJC10195</strain>
    </source>
</reference>
<keyword evidence="2" id="KW-1185">Reference proteome</keyword>
<gene>
    <name evidence="1" type="ORF">SKAU_G00317540</name>
</gene>
<dbReference type="AlphaFoldDB" id="A0A9Q1ILZ9"/>
<organism evidence="1 2">
    <name type="scientific">Synaphobranchus kaupii</name>
    <name type="common">Kaup's arrowtooth eel</name>
    <dbReference type="NCBI Taxonomy" id="118154"/>
    <lineage>
        <taxon>Eukaryota</taxon>
        <taxon>Metazoa</taxon>
        <taxon>Chordata</taxon>
        <taxon>Craniata</taxon>
        <taxon>Vertebrata</taxon>
        <taxon>Euteleostomi</taxon>
        <taxon>Actinopterygii</taxon>
        <taxon>Neopterygii</taxon>
        <taxon>Teleostei</taxon>
        <taxon>Anguilliformes</taxon>
        <taxon>Synaphobranchidae</taxon>
        <taxon>Synaphobranchus</taxon>
    </lineage>
</organism>